<gene>
    <name evidence="1" type="ORF">PPERSA_10951</name>
</gene>
<dbReference type="EMBL" id="LDAU01000203">
    <property type="protein sequence ID" value="KRW99832.1"/>
    <property type="molecule type" value="Genomic_DNA"/>
</dbReference>
<evidence type="ECO:0000313" key="2">
    <source>
        <dbReference type="Proteomes" id="UP000054937"/>
    </source>
</evidence>
<dbReference type="AlphaFoldDB" id="A0A0V0QC98"/>
<evidence type="ECO:0000313" key="1">
    <source>
        <dbReference type="EMBL" id="KRW99832.1"/>
    </source>
</evidence>
<protein>
    <submittedName>
        <fullName evidence="1">Uncharacterized protein</fullName>
    </submittedName>
</protein>
<sequence length="182" mass="21735">MMKSEYLTRILVYAQQNFFSKNAIRFQGLQGPEQTWRIWAKFLDLILYFNGRILPSHGRDPRSILEKLRILMVEYDLNTVETGDQYSPELFFFFLKKQEIPEQLRILMVEYDLNTVETGDQYSPDAKKYEIPEQLRILMVEYDLNTVPEQLRILMVEYDLNTVETGDQYSPESNEMQKRRAL</sequence>
<dbReference type="InParanoid" id="A0A0V0QC98"/>
<name>A0A0V0QC98_PSEPJ</name>
<accession>A0A0V0QC98</accession>
<keyword evidence="2" id="KW-1185">Reference proteome</keyword>
<dbReference type="Proteomes" id="UP000054937">
    <property type="component" value="Unassembled WGS sequence"/>
</dbReference>
<comment type="caution">
    <text evidence="1">The sequence shown here is derived from an EMBL/GenBank/DDBJ whole genome shotgun (WGS) entry which is preliminary data.</text>
</comment>
<reference evidence="1 2" key="1">
    <citation type="journal article" date="2015" name="Sci. Rep.">
        <title>Genome of the facultative scuticociliatosis pathogen Pseudocohnilembus persalinus provides insight into its virulence through horizontal gene transfer.</title>
        <authorList>
            <person name="Xiong J."/>
            <person name="Wang G."/>
            <person name="Cheng J."/>
            <person name="Tian M."/>
            <person name="Pan X."/>
            <person name="Warren A."/>
            <person name="Jiang C."/>
            <person name="Yuan D."/>
            <person name="Miao W."/>
        </authorList>
    </citation>
    <scope>NUCLEOTIDE SEQUENCE [LARGE SCALE GENOMIC DNA]</scope>
    <source>
        <strain evidence="1">36N120E</strain>
    </source>
</reference>
<organism evidence="1 2">
    <name type="scientific">Pseudocohnilembus persalinus</name>
    <name type="common">Ciliate</name>
    <dbReference type="NCBI Taxonomy" id="266149"/>
    <lineage>
        <taxon>Eukaryota</taxon>
        <taxon>Sar</taxon>
        <taxon>Alveolata</taxon>
        <taxon>Ciliophora</taxon>
        <taxon>Intramacronucleata</taxon>
        <taxon>Oligohymenophorea</taxon>
        <taxon>Scuticociliatia</taxon>
        <taxon>Philasterida</taxon>
        <taxon>Pseudocohnilembidae</taxon>
        <taxon>Pseudocohnilembus</taxon>
    </lineage>
</organism>
<proteinExistence type="predicted"/>